<gene>
    <name evidence="2" type="ORF">NDI54_04000</name>
</gene>
<evidence type="ECO:0000313" key="2">
    <source>
        <dbReference type="EMBL" id="MDS0220511.1"/>
    </source>
</evidence>
<keyword evidence="1" id="KW-0472">Membrane</keyword>
<dbReference type="EMBL" id="JAMQOM010000002">
    <property type="protein sequence ID" value="MDS0220511.1"/>
    <property type="molecule type" value="Genomic_DNA"/>
</dbReference>
<reference evidence="2 3" key="1">
    <citation type="submission" date="2022-06" db="EMBL/GenBank/DDBJ databases">
        <title>Haloarcula sp. a new haloarchaeum isolate from saline soil.</title>
        <authorList>
            <person name="Strakova D."/>
            <person name="Galisteo C."/>
            <person name="Sanchez-Porro C."/>
            <person name="Ventosa A."/>
        </authorList>
    </citation>
    <scope>NUCLEOTIDE SEQUENCE [LARGE SCALE GENOMIC DNA]</scope>
    <source>
        <strain evidence="2 3">S1AR25-5A</strain>
    </source>
</reference>
<organism evidence="2 3">
    <name type="scientific">Haloarcula terrestris</name>
    <dbReference type="NCBI Taxonomy" id="2950533"/>
    <lineage>
        <taxon>Archaea</taxon>
        <taxon>Methanobacteriati</taxon>
        <taxon>Methanobacteriota</taxon>
        <taxon>Stenosarchaea group</taxon>
        <taxon>Halobacteria</taxon>
        <taxon>Halobacteriales</taxon>
        <taxon>Haloarculaceae</taxon>
        <taxon>Haloarcula</taxon>
    </lineage>
</organism>
<keyword evidence="3" id="KW-1185">Reference proteome</keyword>
<name>A0AAE4EUS1_9EURY</name>
<feature type="transmembrane region" description="Helical" evidence="1">
    <location>
        <begin position="95"/>
        <end position="113"/>
    </location>
</feature>
<dbReference type="AlphaFoldDB" id="A0AAE4EUS1"/>
<protein>
    <submittedName>
        <fullName evidence="2">Uncharacterized protein</fullName>
    </submittedName>
</protein>
<feature type="transmembrane region" description="Helical" evidence="1">
    <location>
        <begin position="12"/>
        <end position="33"/>
    </location>
</feature>
<sequence length="121" mass="12708">MDPPRWPADLRRYVVIAVAFGVQILAYAALVALTTHDGAMPLVSALQQVPTLLLVLLGIAAVPAVAVTIGVGQALEYAFGVRVVQFDAILVTQGDGLFFVIAALLSIAVVTLGRQARRKTG</sequence>
<feature type="transmembrane region" description="Helical" evidence="1">
    <location>
        <begin position="53"/>
        <end position="75"/>
    </location>
</feature>
<proteinExistence type="predicted"/>
<evidence type="ECO:0000313" key="3">
    <source>
        <dbReference type="Proteomes" id="UP001253439"/>
    </source>
</evidence>
<dbReference type="Proteomes" id="UP001253439">
    <property type="component" value="Unassembled WGS sequence"/>
</dbReference>
<comment type="caution">
    <text evidence="2">The sequence shown here is derived from an EMBL/GenBank/DDBJ whole genome shotgun (WGS) entry which is preliminary data.</text>
</comment>
<keyword evidence="1" id="KW-0812">Transmembrane</keyword>
<accession>A0AAE4EUS1</accession>
<evidence type="ECO:0000256" key="1">
    <source>
        <dbReference type="SAM" id="Phobius"/>
    </source>
</evidence>
<keyword evidence="1" id="KW-1133">Transmembrane helix</keyword>
<dbReference type="RefSeq" id="WP_310895194.1">
    <property type="nucleotide sequence ID" value="NZ_JAMQOM010000002.1"/>
</dbReference>